<sequence length="1355" mass="149613">MTSSSKDTTTSPSSSDQPPPRPPHPFLHATLLSKLLFIWPNTFMNKTHSDGSSSILQECDLPEVLPNDSSQKNLNDFRTMWEKEKQRAATAMERHRRTHGDKTVGSRVPPPPSAHPSLRRAYAMDFLTSLWFVQPIMGLAALCRMVQAVALGYLLQSFEVQDVEGGYLWAGVMVASGFVVLMEHHHVFLDLEERVSRFLFLLLFGLMQYRISAIAAIYDKSLRLSSTSNIELLSSKKGKDKTSTSTSGKIVNIATNDVERFLMATLFASHILWAPLQSVAILGVGWFVIGWSFAAGFGLLIFVFVPMQFHLSKKFAILRGKIARITDERVTQVSQAVSGVRVMKMAGWEENFEERVASIRSAEVGQIERVNRYRALNEAIFYFCNVATSVVIFIIHVAHGGLLTPRTVFTTMVLINIAQLEITKHFSLGVMGVSECYVSIGRIQKFLESPELENDIEMLEEEEESQCAIRVYNVTCHWNTPRAESVSTIEDADEPRSTSGLAIALDKVNITFDLGQLTCIIGEVGSGKSAFIQMLAGELPPSTGTIQRKRDSTIAYAPQDPWIMDGTVRENILLGRPFDADFYDSIVNACGLNVDFAQLRDGEDTIVGDRGVQLSGGQRARIALARAFYRDADILLLDDPLSAVDSKVGRLLFYSAIQDLGLKRGKCVVLVTHQHQFIGDSRCVMMSAGGVACIGSYRQCVEESRGKLTLAFQNKQSFAEDAPANDAAPQDITVAFESKRAASSGDESLQTDESARSATKNVSEHKEISQTGIVKRETFLNYLKAMPGGLWTGFFMLILFIATQGSVLATIAAIGMWSGLPAEDQASRGIIGIVVGLVLVVCFLAILRAFSSFYFTVEASKRLHDQMTKSVLRSKIEFFDTNPIGRILNRFSADVGSNDDQLPSTLFDFLVVFFMVLGALISAVSVIPITLVFVPPMMWYFVRVRGAFVSTSRELKRMEGLARSPIFAMLSESLSGIATIRSNNALEYFQHKFRVVHDAHARAFFAFISCSRWLGFRMDSLMFIFLSIATFAAVIVQDQKWLNIDPGILGLALSLLIQLAGLFQWCIRQSAEVVNQMVAVERVIGFRDLPSEAPLVNDFDKTVSDWPSTGEIDVQSLSVRYRSGLPLSLQGLTFRIEGGSRVGVVGRTGGGKSTLVQSLLRLLEAENGQILVDGVDISKMGLHKLRRGISVIPQSPILYGGCTLRDNLDPFHNHNDEEITKALESVHMLEAVSSLPLALDTVMADGGLNFSVGQRQLLCLARAILRKNRILVLDEPTANVDSRTDKLLQEAVAHSFQGATIIAVAHRLDTVIDYDKILVLGNGSVLEYGSPHELIQKVALLPVWLVTRVTKCQVF</sequence>
<keyword evidence="4 11" id="KW-0812">Transmembrane</keyword>
<feature type="transmembrane region" description="Helical" evidence="11">
    <location>
        <begin position="198"/>
        <end position="218"/>
    </location>
</feature>
<keyword evidence="7" id="KW-0067">ATP-binding</keyword>
<feature type="domain" description="ABC transmembrane type-1" evidence="13">
    <location>
        <begin position="794"/>
        <end position="1075"/>
    </location>
</feature>
<dbReference type="SUPFAM" id="SSF90123">
    <property type="entry name" value="ABC transporter transmembrane region"/>
    <property type="match status" value="2"/>
</dbReference>
<evidence type="ECO:0000256" key="8">
    <source>
        <dbReference type="ARBA" id="ARBA00022989"/>
    </source>
</evidence>
<dbReference type="FunFam" id="3.40.50.300:FF:003234">
    <property type="entry name" value="ABC transporter"/>
    <property type="match status" value="1"/>
</dbReference>
<dbReference type="FunFam" id="1.20.1560.10:FF:000013">
    <property type="entry name" value="ABC transporter C family member 2"/>
    <property type="match status" value="1"/>
</dbReference>
<dbReference type="CDD" id="cd18579">
    <property type="entry name" value="ABC_6TM_ABCC_D1"/>
    <property type="match status" value="1"/>
</dbReference>
<evidence type="ECO:0000256" key="9">
    <source>
        <dbReference type="ARBA" id="ARBA00023136"/>
    </source>
</evidence>
<evidence type="ECO:0000259" key="13">
    <source>
        <dbReference type="PROSITE" id="PS50929"/>
    </source>
</evidence>
<keyword evidence="3" id="KW-0813">Transport</keyword>
<evidence type="ECO:0000256" key="10">
    <source>
        <dbReference type="SAM" id="MobiDB-lite"/>
    </source>
</evidence>
<dbReference type="InterPro" id="IPR017871">
    <property type="entry name" value="ABC_transporter-like_CS"/>
</dbReference>
<evidence type="ECO:0000256" key="11">
    <source>
        <dbReference type="SAM" id="Phobius"/>
    </source>
</evidence>
<evidence type="ECO:0008006" key="16">
    <source>
        <dbReference type="Google" id="ProtNLM"/>
    </source>
</evidence>
<keyword evidence="15" id="KW-1185">Reference proteome</keyword>
<dbReference type="InterPro" id="IPR027417">
    <property type="entry name" value="P-loop_NTPase"/>
</dbReference>
<feature type="transmembrane region" description="Helical" evidence="11">
    <location>
        <begin position="790"/>
        <end position="817"/>
    </location>
</feature>
<dbReference type="GO" id="GO:0005524">
    <property type="term" value="F:ATP binding"/>
    <property type="evidence" value="ECO:0007669"/>
    <property type="project" value="UniProtKB-KW"/>
</dbReference>
<dbReference type="PROSITE" id="PS50893">
    <property type="entry name" value="ABC_TRANSPORTER_2"/>
    <property type="match status" value="2"/>
</dbReference>
<dbReference type="SUPFAM" id="SSF52540">
    <property type="entry name" value="P-loop containing nucleoside triphosphate hydrolases"/>
    <property type="match status" value="2"/>
</dbReference>
<feature type="transmembrane region" description="Helical" evidence="11">
    <location>
        <begin position="379"/>
        <end position="398"/>
    </location>
</feature>
<feature type="transmembrane region" description="Helical" evidence="11">
    <location>
        <begin position="1048"/>
        <end position="1067"/>
    </location>
</feature>
<dbReference type="InterPro" id="IPR011527">
    <property type="entry name" value="ABC1_TM_dom"/>
</dbReference>
<keyword evidence="9 11" id="KW-0472">Membrane</keyword>
<comment type="caution">
    <text evidence="14">The sequence shown here is derived from an EMBL/GenBank/DDBJ whole genome shotgun (WGS) entry which is preliminary data.</text>
</comment>
<dbReference type="Proteomes" id="UP001516023">
    <property type="component" value="Unassembled WGS sequence"/>
</dbReference>
<gene>
    <name evidence="14" type="ORF">HJC23_008622</name>
</gene>
<evidence type="ECO:0000313" key="15">
    <source>
        <dbReference type="Proteomes" id="UP001516023"/>
    </source>
</evidence>
<feature type="transmembrane region" description="Helical" evidence="11">
    <location>
        <begin position="829"/>
        <end position="850"/>
    </location>
</feature>
<protein>
    <recommendedName>
        <fullName evidence="16">ATP-dependent transporter ycf16</fullName>
    </recommendedName>
</protein>
<feature type="transmembrane region" description="Helical" evidence="11">
    <location>
        <begin position="167"/>
        <end position="186"/>
    </location>
</feature>
<evidence type="ECO:0000256" key="2">
    <source>
        <dbReference type="ARBA" id="ARBA00009726"/>
    </source>
</evidence>
<feature type="domain" description="ABC transporter" evidence="12">
    <location>
        <begin position="1114"/>
        <end position="1347"/>
    </location>
</feature>
<dbReference type="FunFam" id="3.40.50.300:FF:000838">
    <property type="entry name" value="ABC multidrug transporter (Eurofung)"/>
    <property type="match status" value="1"/>
</dbReference>
<feature type="region of interest" description="Disordered" evidence="10">
    <location>
        <begin position="743"/>
        <end position="763"/>
    </location>
</feature>
<evidence type="ECO:0000256" key="3">
    <source>
        <dbReference type="ARBA" id="ARBA00022448"/>
    </source>
</evidence>
<evidence type="ECO:0000256" key="1">
    <source>
        <dbReference type="ARBA" id="ARBA00004141"/>
    </source>
</evidence>
<feature type="compositionally biased region" description="Polar residues" evidence="10">
    <location>
        <begin position="745"/>
        <end position="761"/>
    </location>
</feature>
<dbReference type="SMART" id="SM00382">
    <property type="entry name" value="AAA"/>
    <property type="match status" value="2"/>
</dbReference>
<dbReference type="InterPro" id="IPR044746">
    <property type="entry name" value="ABCC_6TM_D1"/>
</dbReference>
<evidence type="ECO:0000256" key="6">
    <source>
        <dbReference type="ARBA" id="ARBA00022741"/>
    </source>
</evidence>
<feature type="region of interest" description="Disordered" evidence="10">
    <location>
        <begin position="1"/>
        <end position="26"/>
    </location>
</feature>
<keyword evidence="8 11" id="KW-1133">Transmembrane helix</keyword>
<dbReference type="PROSITE" id="PS00211">
    <property type="entry name" value="ABC_TRANSPORTER_1"/>
    <property type="match status" value="2"/>
</dbReference>
<evidence type="ECO:0000313" key="14">
    <source>
        <dbReference type="EMBL" id="KAL3775398.1"/>
    </source>
</evidence>
<dbReference type="CDD" id="cd03250">
    <property type="entry name" value="ABCC_MRP_domain1"/>
    <property type="match status" value="1"/>
</dbReference>
<feature type="transmembrane region" description="Helical" evidence="11">
    <location>
        <begin position="129"/>
        <end position="155"/>
    </location>
</feature>
<dbReference type="InterPro" id="IPR036640">
    <property type="entry name" value="ABC1_TM_sf"/>
</dbReference>
<dbReference type="Pfam" id="PF00005">
    <property type="entry name" value="ABC_tran"/>
    <property type="match status" value="2"/>
</dbReference>
<dbReference type="PROSITE" id="PS50929">
    <property type="entry name" value="ABC_TM1F"/>
    <property type="match status" value="2"/>
</dbReference>
<feature type="transmembrane region" description="Helical" evidence="11">
    <location>
        <begin position="279"/>
        <end position="305"/>
    </location>
</feature>
<keyword evidence="6" id="KW-0547">Nucleotide-binding</keyword>
<dbReference type="GO" id="GO:0016020">
    <property type="term" value="C:membrane"/>
    <property type="evidence" value="ECO:0007669"/>
    <property type="project" value="UniProtKB-SubCell"/>
</dbReference>
<dbReference type="Gene3D" id="3.40.50.300">
    <property type="entry name" value="P-loop containing nucleotide triphosphate hydrolases"/>
    <property type="match status" value="2"/>
</dbReference>
<dbReference type="CDD" id="cd03244">
    <property type="entry name" value="ABCC_MRP_domain2"/>
    <property type="match status" value="1"/>
</dbReference>
<feature type="transmembrane region" description="Helical" evidence="11">
    <location>
        <begin position="1020"/>
        <end position="1036"/>
    </location>
</feature>
<dbReference type="InterPro" id="IPR050173">
    <property type="entry name" value="ABC_transporter_C-like"/>
</dbReference>
<comment type="subcellular location">
    <subcellularLocation>
        <location evidence="1">Membrane</location>
        <topology evidence="1">Multi-pass membrane protein</topology>
    </subcellularLocation>
</comment>
<evidence type="ECO:0000259" key="12">
    <source>
        <dbReference type="PROSITE" id="PS50893"/>
    </source>
</evidence>
<dbReference type="EMBL" id="JABMIG020000541">
    <property type="protein sequence ID" value="KAL3775398.1"/>
    <property type="molecule type" value="Genomic_DNA"/>
</dbReference>
<organism evidence="14 15">
    <name type="scientific">Cyclotella cryptica</name>
    <dbReference type="NCBI Taxonomy" id="29204"/>
    <lineage>
        <taxon>Eukaryota</taxon>
        <taxon>Sar</taxon>
        <taxon>Stramenopiles</taxon>
        <taxon>Ochrophyta</taxon>
        <taxon>Bacillariophyta</taxon>
        <taxon>Coscinodiscophyceae</taxon>
        <taxon>Thalassiosirophycidae</taxon>
        <taxon>Stephanodiscales</taxon>
        <taxon>Stephanodiscaceae</taxon>
        <taxon>Cyclotella</taxon>
    </lineage>
</organism>
<feature type="domain" description="ABC transporter" evidence="12">
    <location>
        <begin position="489"/>
        <end position="713"/>
    </location>
</feature>
<feature type="transmembrane region" description="Helical" evidence="11">
    <location>
        <begin position="909"/>
        <end position="934"/>
    </location>
</feature>
<dbReference type="InterPro" id="IPR003439">
    <property type="entry name" value="ABC_transporter-like_ATP-bd"/>
</dbReference>
<comment type="similarity">
    <text evidence="2">Belongs to the ABC transporter superfamily. ABCC family. Conjugate transporter (TC 3.A.1.208) subfamily.</text>
</comment>
<feature type="compositionally biased region" description="Low complexity" evidence="10">
    <location>
        <begin position="1"/>
        <end position="16"/>
    </location>
</feature>
<dbReference type="PANTHER" id="PTHR24223">
    <property type="entry name" value="ATP-BINDING CASSETTE SUB-FAMILY C"/>
    <property type="match status" value="1"/>
</dbReference>
<evidence type="ECO:0000256" key="4">
    <source>
        <dbReference type="ARBA" id="ARBA00022692"/>
    </source>
</evidence>
<keyword evidence="5" id="KW-0677">Repeat</keyword>
<name>A0ABD3NHI3_9STRA</name>
<accession>A0ABD3NHI3</accession>
<evidence type="ECO:0000256" key="5">
    <source>
        <dbReference type="ARBA" id="ARBA00022737"/>
    </source>
</evidence>
<dbReference type="PANTHER" id="PTHR24223:SF456">
    <property type="entry name" value="MULTIDRUG RESISTANCE-ASSOCIATED PROTEIN LETHAL(2)03659"/>
    <property type="match status" value="1"/>
</dbReference>
<dbReference type="Gene3D" id="1.20.1560.10">
    <property type="entry name" value="ABC transporter type 1, transmembrane domain"/>
    <property type="match status" value="2"/>
</dbReference>
<dbReference type="InterPro" id="IPR003593">
    <property type="entry name" value="AAA+_ATPase"/>
</dbReference>
<dbReference type="Pfam" id="PF00664">
    <property type="entry name" value="ABC_membrane"/>
    <property type="match status" value="2"/>
</dbReference>
<evidence type="ECO:0000256" key="7">
    <source>
        <dbReference type="ARBA" id="ARBA00022840"/>
    </source>
</evidence>
<reference evidence="14 15" key="1">
    <citation type="journal article" date="2020" name="G3 (Bethesda)">
        <title>Improved Reference Genome for Cyclotella cryptica CCMP332, a Model for Cell Wall Morphogenesis, Salinity Adaptation, and Lipid Production in Diatoms (Bacillariophyta).</title>
        <authorList>
            <person name="Roberts W.R."/>
            <person name="Downey K.M."/>
            <person name="Ruck E.C."/>
            <person name="Traller J.C."/>
            <person name="Alverson A.J."/>
        </authorList>
    </citation>
    <scope>NUCLEOTIDE SEQUENCE [LARGE SCALE GENOMIC DNA]</scope>
    <source>
        <strain evidence="14 15">CCMP332</strain>
    </source>
</reference>
<feature type="region of interest" description="Disordered" evidence="10">
    <location>
        <begin position="91"/>
        <end position="115"/>
    </location>
</feature>
<feature type="domain" description="ABC transmembrane type-1" evidence="13">
    <location>
        <begin position="246"/>
        <end position="419"/>
    </location>
</feature>
<proteinExistence type="inferred from homology"/>